<protein>
    <recommendedName>
        <fullName evidence="3">Prophage protein</fullName>
    </recommendedName>
</protein>
<sequence>MLCKQVGLSSEDVQVMDIGDCLDFIQEWVDFNNPDKENKRKATQDDFDSF</sequence>
<comment type="caution">
    <text evidence="1">The sequence shown here is derived from an EMBL/GenBank/DDBJ whole genome shotgun (WGS) entry which is preliminary data.</text>
</comment>
<dbReference type="AlphaFoldDB" id="A0A6M0M9R8"/>
<gene>
    <name evidence="1" type="ORF">GTP08_11300</name>
</gene>
<evidence type="ECO:0000313" key="2">
    <source>
        <dbReference type="Proteomes" id="UP000477402"/>
    </source>
</evidence>
<dbReference type="EMBL" id="WWDJ01000115">
    <property type="protein sequence ID" value="NEX56234.1"/>
    <property type="molecule type" value="Genomic_DNA"/>
</dbReference>
<organism evidence="1 2">
    <name type="scientific">Lactococcus lactis</name>
    <dbReference type="NCBI Taxonomy" id="1358"/>
    <lineage>
        <taxon>Bacteria</taxon>
        <taxon>Bacillati</taxon>
        <taxon>Bacillota</taxon>
        <taxon>Bacilli</taxon>
        <taxon>Lactobacillales</taxon>
        <taxon>Streptococcaceae</taxon>
        <taxon>Lactococcus</taxon>
    </lineage>
</organism>
<dbReference type="RefSeq" id="WP_163657055.1">
    <property type="nucleotide sequence ID" value="NZ_WWDH01000087.1"/>
</dbReference>
<dbReference type="Proteomes" id="UP000477402">
    <property type="component" value="Unassembled WGS sequence"/>
</dbReference>
<reference evidence="1 2" key="1">
    <citation type="submission" date="2019-12" db="EMBL/GenBank/DDBJ databases">
        <title>Draft Genome Sequences of L. lactis strains MS22333, MS22334, MS22336, and MS22337, Isolated from Spontaneous Fermented Camel Milk in Ethiopia.</title>
        <authorList>
            <person name="Bragason E."/>
            <person name="Hansen E.B."/>
            <person name="Guya M.E."/>
            <person name="Berhe T."/>
        </authorList>
    </citation>
    <scope>NUCLEOTIDE SEQUENCE [LARGE SCALE GENOMIC DNA]</scope>
    <source>
        <strain evidence="1 2">MS22336</strain>
    </source>
</reference>
<accession>A0A6M0M9R8</accession>
<name>A0A6M0M9R8_9LACT</name>
<evidence type="ECO:0008006" key="3">
    <source>
        <dbReference type="Google" id="ProtNLM"/>
    </source>
</evidence>
<proteinExistence type="predicted"/>
<evidence type="ECO:0000313" key="1">
    <source>
        <dbReference type="EMBL" id="NEX56234.1"/>
    </source>
</evidence>